<protein>
    <recommendedName>
        <fullName evidence="7">THAP-type domain-containing protein</fullName>
    </recommendedName>
</protein>
<dbReference type="OMA" id="CANCKLE"/>
<evidence type="ECO:0000259" key="7">
    <source>
        <dbReference type="PROSITE" id="PS50950"/>
    </source>
</evidence>
<sequence length="681" mass="78269">MVKRCCWGTCESNTKYPERLDGVVFVPFPKPPKNVEKCKLWIKLCGRPHSLLNISSITRDTYVCSKHFVDGKPTAEHPHPVDASSTHVVSPGSFSSESEDSEDEDWRLKKLSTSSPSKTKPSFSPSSSATINGLQRKRRFSAISPENFRESWKSESDKDQEPELPKYNPKRTPGVQVDCTRSYSPLELFQLYFDMDVVGKIVLNTNKYAVKKKEQGRKHQWQPIGIDDLFKFIGLVIYLGLSKAKSIRDHWCTKSLYSHRFPSRIMSRNRFQSISGFLHLSDPDEDLINDRKKGTPGHDRLHRIKPLLHDILLACQTYFHPYKNLSIDERMVSSRPKILVRKHMQEKPTKCSYRLFVLADSSNGYTWNFLVHEGKCRSVSGKGLVYDSVMNLLPLDLLGTGYHLYVDSFYTTPALFRDLHKASIGACGAVCQTLQDFPKNKANDFSRDSKRGDVRWFRDKELLFMKWKDSRELRMCSTIHKASSADIVKRNVKEKDGSWVAKHMPVPTLIKDYNKHMGGVGYSDALINTYNSLHKTMKWYKAFFYHFVDIACVNSFLLHQEIAKSKGQKPMTHKSFREELIEALVNYVDDSQESEDMMSGNERAPCMPEFITAGMDIHPSMKASAGRRYCANCKLENKHNKTPIICRVCDVPLCLVHGRNCFLDWHKKKRGSVSIKKYTRK</sequence>
<reference evidence="8 9" key="1">
    <citation type="submission" date="2020-10" db="EMBL/GenBank/DDBJ databases">
        <title>Pygocentrus nattereri (red-bellied piranha) genome, fPygNat1, primary haplotype.</title>
        <authorList>
            <person name="Myers G."/>
            <person name="Meyer A."/>
            <person name="Karagic N."/>
            <person name="Pippel M."/>
            <person name="Winkler S."/>
            <person name="Tracey A."/>
            <person name="Wood J."/>
            <person name="Formenti G."/>
            <person name="Howe K."/>
            <person name="Fedrigo O."/>
            <person name="Jarvis E.D."/>
        </authorList>
    </citation>
    <scope>NUCLEOTIDE SEQUENCE [LARGE SCALE GENOMIC DNA]</scope>
</reference>
<dbReference type="AlphaFoldDB" id="A0A3B4D213"/>
<accession>A0A3B4D213</accession>
<keyword evidence="9" id="KW-1185">Reference proteome</keyword>
<dbReference type="GO" id="GO:0003677">
    <property type="term" value="F:DNA binding"/>
    <property type="evidence" value="ECO:0007669"/>
    <property type="project" value="UniProtKB-UniRule"/>
</dbReference>
<dbReference type="OrthoDB" id="118105at2759"/>
<dbReference type="InterPro" id="IPR006612">
    <property type="entry name" value="THAP_Znf"/>
</dbReference>
<feature type="region of interest" description="Disordered" evidence="6">
    <location>
        <begin position="74"/>
        <end position="136"/>
    </location>
</feature>
<dbReference type="InterPro" id="IPR029526">
    <property type="entry name" value="PGBD"/>
</dbReference>
<feature type="region of interest" description="Disordered" evidence="6">
    <location>
        <begin position="148"/>
        <end position="173"/>
    </location>
</feature>
<dbReference type="GeneTree" id="ENSGT00940000163467"/>
<keyword evidence="2 5" id="KW-0863">Zinc-finger</keyword>
<evidence type="ECO:0000256" key="3">
    <source>
        <dbReference type="ARBA" id="ARBA00022833"/>
    </source>
</evidence>
<organism evidence="8 9">
    <name type="scientific">Pygocentrus nattereri</name>
    <name type="common">Red-bellied piranha</name>
    <dbReference type="NCBI Taxonomy" id="42514"/>
    <lineage>
        <taxon>Eukaryota</taxon>
        <taxon>Metazoa</taxon>
        <taxon>Chordata</taxon>
        <taxon>Craniata</taxon>
        <taxon>Vertebrata</taxon>
        <taxon>Euteleostomi</taxon>
        <taxon>Actinopterygii</taxon>
        <taxon>Neopterygii</taxon>
        <taxon>Teleostei</taxon>
        <taxon>Ostariophysi</taxon>
        <taxon>Characiformes</taxon>
        <taxon>Characoidei</taxon>
        <taxon>Pygocentrus</taxon>
    </lineage>
</organism>
<dbReference type="SMART" id="SM00980">
    <property type="entry name" value="THAP"/>
    <property type="match status" value="1"/>
</dbReference>
<dbReference type="GO" id="GO:0008270">
    <property type="term" value="F:zinc ion binding"/>
    <property type="evidence" value="ECO:0007669"/>
    <property type="project" value="UniProtKB-KW"/>
</dbReference>
<feature type="domain" description="THAP-type" evidence="7">
    <location>
        <begin position="1"/>
        <end position="83"/>
    </location>
</feature>
<evidence type="ECO:0000256" key="6">
    <source>
        <dbReference type="SAM" id="MobiDB-lite"/>
    </source>
</evidence>
<dbReference type="PANTHER" id="PTHR46599:SF3">
    <property type="entry name" value="PIGGYBAC TRANSPOSABLE ELEMENT-DERIVED PROTEIN 4"/>
    <property type="match status" value="1"/>
</dbReference>
<dbReference type="STRING" id="42514.ENSPNAP00000017111"/>
<dbReference type="PROSITE" id="PS50950">
    <property type="entry name" value="ZF_THAP"/>
    <property type="match status" value="1"/>
</dbReference>
<feature type="compositionally biased region" description="Low complexity" evidence="6">
    <location>
        <begin position="111"/>
        <end position="128"/>
    </location>
</feature>
<evidence type="ECO:0000256" key="2">
    <source>
        <dbReference type="ARBA" id="ARBA00022771"/>
    </source>
</evidence>
<gene>
    <name evidence="8" type="primary">CDC40</name>
</gene>
<name>A0A3B4D213_PYGNA</name>
<dbReference type="SUPFAM" id="SSF57716">
    <property type="entry name" value="Glucocorticoid receptor-like (DNA-binding domain)"/>
    <property type="match status" value="1"/>
</dbReference>
<feature type="compositionally biased region" description="Basic and acidic residues" evidence="6">
    <location>
        <begin position="148"/>
        <end position="164"/>
    </location>
</feature>
<keyword evidence="4 5" id="KW-0238">DNA-binding</keyword>
<dbReference type="Pfam" id="PF13843">
    <property type="entry name" value="DDE_Tnp_1_7"/>
    <property type="match status" value="1"/>
</dbReference>
<keyword evidence="3" id="KW-0862">Zinc</keyword>
<dbReference type="Ensembl" id="ENSPNAT00000025808.2">
    <property type="protein sequence ID" value="ENSPNAP00000017111.1"/>
    <property type="gene ID" value="ENSPNAG00000023324.2"/>
</dbReference>
<evidence type="ECO:0000256" key="4">
    <source>
        <dbReference type="ARBA" id="ARBA00023125"/>
    </source>
</evidence>
<reference evidence="8" key="2">
    <citation type="submission" date="2025-08" db="UniProtKB">
        <authorList>
            <consortium name="Ensembl"/>
        </authorList>
    </citation>
    <scope>IDENTIFICATION</scope>
</reference>
<evidence type="ECO:0000313" key="8">
    <source>
        <dbReference type="Ensembl" id="ENSPNAP00000017111.1"/>
    </source>
</evidence>
<dbReference type="Pfam" id="PF05485">
    <property type="entry name" value="THAP"/>
    <property type="match status" value="1"/>
</dbReference>
<evidence type="ECO:0000313" key="9">
    <source>
        <dbReference type="Proteomes" id="UP001501920"/>
    </source>
</evidence>
<dbReference type="PANTHER" id="PTHR46599">
    <property type="entry name" value="PIGGYBAC TRANSPOSABLE ELEMENT-DERIVED PROTEIN 4"/>
    <property type="match status" value="1"/>
</dbReference>
<proteinExistence type="predicted"/>
<reference evidence="8" key="3">
    <citation type="submission" date="2025-09" db="UniProtKB">
        <authorList>
            <consortium name="Ensembl"/>
        </authorList>
    </citation>
    <scope>IDENTIFICATION</scope>
</reference>
<evidence type="ECO:0000256" key="1">
    <source>
        <dbReference type="ARBA" id="ARBA00022723"/>
    </source>
</evidence>
<keyword evidence="1" id="KW-0479">Metal-binding</keyword>
<dbReference type="Proteomes" id="UP001501920">
    <property type="component" value="Chromosome 14"/>
</dbReference>
<evidence type="ECO:0000256" key="5">
    <source>
        <dbReference type="PROSITE-ProRule" id="PRU00309"/>
    </source>
</evidence>
<feature type="compositionally biased region" description="Polar residues" evidence="6">
    <location>
        <begin position="83"/>
        <end position="94"/>
    </location>
</feature>